<evidence type="ECO:0000313" key="6">
    <source>
        <dbReference type="EMBL" id="BBP87178.1"/>
    </source>
</evidence>
<dbReference type="EMBL" id="AP021906">
    <property type="protein sequence ID" value="BBP87178.1"/>
    <property type="molecule type" value="Genomic_DNA"/>
</dbReference>
<evidence type="ECO:0000313" key="7">
    <source>
        <dbReference type="Proteomes" id="UP000464658"/>
    </source>
</evidence>
<keyword evidence="3 4" id="KW-0472">Membrane</keyword>
<keyword evidence="4" id="KW-0812">Transmembrane</keyword>
<evidence type="ECO:0000259" key="5">
    <source>
        <dbReference type="PROSITE" id="PS50885"/>
    </source>
</evidence>
<feature type="transmembrane region" description="Helical" evidence="4">
    <location>
        <begin position="40"/>
        <end position="60"/>
    </location>
</feature>
<keyword evidence="2" id="KW-1003">Cell membrane</keyword>
<evidence type="ECO:0000256" key="2">
    <source>
        <dbReference type="ARBA" id="ARBA00022475"/>
    </source>
</evidence>
<name>A0A5S9M382_BACIA</name>
<dbReference type="InterPro" id="IPR003660">
    <property type="entry name" value="HAMP_dom"/>
</dbReference>
<dbReference type="Proteomes" id="UP000464658">
    <property type="component" value="Chromosome"/>
</dbReference>
<dbReference type="CDD" id="cd06225">
    <property type="entry name" value="HAMP"/>
    <property type="match status" value="1"/>
</dbReference>
<keyword evidence="4" id="KW-1133">Transmembrane helix</keyword>
<dbReference type="SUPFAM" id="SSF158472">
    <property type="entry name" value="HAMP domain-like"/>
    <property type="match status" value="1"/>
</dbReference>
<organism evidence="6 7">
    <name type="scientific">Bacillus safensis</name>
    <dbReference type="NCBI Taxonomy" id="561879"/>
    <lineage>
        <taxon>Bacteria</taxon>
        <taxon>Bacillati</taxon>
        <taxon>Bacillota</taxon>
        <taxon>Bacilli</taxon>
        <taxon>Bacillales</taxon>
        <taxon>Bacillaceae</taxon>
        <taxon>Bacillus</taxon>
    </lineage>
</organism>
<evidence type="ECO:0000256" key="1">
    <source>
        <dbReference type="ARBA" id="ARBA00004236"/>
    </source>
</evidence>
<dbReference type="Gene3D" id="6.10.340.10">
    <property type="match status" value="1"/>
</dbReference>
<accession>A0A5S9M382</accession>
<dbReference type="GO" id="GO:0007165">
    <property type="term" value="P:signal transduction"/>
    <property type="evidence" value="ECO:0007669"/>
    <property type="project" value="InterPro"/>
</dbReference>
<evidence type="ECO:0000256" key="4">
    <source>
        <dbReference type="SAM" id="Phobius"/>
    </source>
</evidence>
<evidence type="ECO:0000256" key="3">
    <source>
        <dbReference type="ARBA" id="ARBA00023136"/>
    </source>
</evidence>
<dbReference type="Pfam" id="PF00672">
    <property type="entry name" value="HAMP"/>
    <property type="match status" value="1"/>
</dbReference>
<dbReference type="AlphaFoldDB" id="A0A5S9M382"/>
<sequence>MQPAKKEKLAYMSQFTPWNWSVGIAVFQDEFYKELEQMKLYIILITAGVALLSLGVFYLAARGKVRLLKQVTAASKEIAAGNIERTSLKETTDEIGQLAKGFNHMSGESSEHW</sequence>
<dbReference type="GO" id="GO:0005886">
    <property type="term" value="C:plasma membrane"/>
    <property type="evidence" value="ECO:0007669"/>
    <property type="project" value="UniProtKB-SubCell"/>
</dbReference>
<gene>
    <name evidence="6" type="ORF">BsIDN1_07960</name>
</gene>
<reference evidence="6 7" key="1">
    <citation type="submission" date="2019-12" db="EMBL/GenBank/DDBJ databases">
        <title>Full genome sequence of a Bacillus safensis strain isolated from commercially available natto in Indonesia.</title>
        <authorList>
            <person name="Yoshida M."/>
            <person name="Uomi M."/>
            <person name="Waturangi D."/>
            <person name="Ekaputri J.J."/>
            <person name="Setiamarga D.H.E."/>
        </authorList>
    </citation>
    <scope>NUCLEOTIDE SEQUENCE [LARGE SCALE GENOMIC DNA]</scope>
    <source>
        <strain evidence="6 7">IDN1</strain>
    </source>
</reference>
<comment type="subcellular location">
    <subcellularLocation>
        <location evidence="1">Cell membrane</location>
    </subcellularLocation>
</comment>
<proteinExistence type="predicted"/>
<dbReference type="PROSITE" id="PS50885">
    <property type="entry name" value="HAMP"/>
    <property type="match status" value="1"/>
</dbReference>
<protein>
    <recommendedName>
        <fullName evidence="5">HAMP domain-containing protein</fullName>
    </recommendedName>
</protein>
<feature type="domain" description="HAMP" evidence="5">
    <location>
        <begin position="62"/>
        <end position="105"/>
    </location>
</feature>